<evidence type="ECO:0000313" key="2">
    <source>
        <dbReference type="EMBL" id="KDR66460.1"/>
    </source>
</evidence>
<name>A0A067S6J7_GALM3</name>
<gene>
    <name evidence="2" type="ORF">GALMADRAFT_259246</name>
</gene>
<dbReference type="Proteomes" id="UP000027222">
    <property type="component" value="Unassembled WGS sequence"/>
</dbReference>
<sequence>MFGGLGSNTENSLPSDDTPDAAKKKGVEDGGVDSTGINVRMFSNARDVSIQGSTFNTAGRDITVIHNYNTSHDPEPAPWKFLSQWSNLFSSARSHMFHAAEILKNVLPNGFLSSSEINLEEKIVESKYPRLNAPIVLTKTSLCIPGFISQTLSSVRYSFSEIGQQREWPKNL</sequence>
<dbReference type="AlphaFoldDB" id="A0A067S6J7"/>
<keyword evidence="3" id="KW-1185">Reference proteome</keyword>
<evidence type="ECO:0000313" key="3">
    <source>
        <dbReference type="Proteomes" id="UP000027222"/>
    </source>
</evidence>
<accession>A0A067S6J7</accession>
<dbReference type="OrthoDB" id="3064804at2759"/>
<dbReference type="EMBL" id="KL142423">
    <property type="protein sequence ID" value="KDR66460.1"/>
    <property type="molecule type" value="Genomic_DNA"/>
</dbReference>
<organism evidence="2 3">
    <name type="scientific">Galerina marginata (strain CBS 339.88)</name>
    <dbReference type="NCBI Taxonomy" id="685588"/>
    <lineage>
        <taxon>Eukaryota</taxon>
        <taxon>Fungi</taxon>
        <taxon>Dikarya</taxon>
        <taxon>Basidiomycota</taxon>
        <taxon>Agaricomycotina</taxon>
        <taxon>Agaricomycetes</taxon>
        <taxon>Agaricomycetidae</taxon>
        <taxon>Agaricales</taxon>
        <taxon>Agaricineae</taxon>
        <taxon>Strophariaceae</taxon>
        <taxon>Galerina</taxon>
    </lineage>
</organism>
<feature type="region of interest" description="Disordered" evidence="1">
    <location>
        <begin position="1"/>
        <end position="30"/>
    </location>
</feature>
<protein>
    <submittedName>
        <fullName evidence="2">Uncharacterized protein</fullName>
    </submittedName>
</protein>
<dbReference type="HOGENOM" id="CLU_1555378_0_0_1"/>
<evidence type="ECO:0000256" key="1">
    <source>
        <dbReference type="SAM" id="MobiDB-lite"/>
    </source>
</evidence>
<reference evidence="3" key="1">
    <citation type="journal article" date="2014" name="Proc. Natl. Acad. Sci. U.S.A.">
        <title>Extensive sampling of basidiomycete genomes demonstrates inadequacy of the white-rot/brown-rot paradigm for wood decay fungi.</title>
        <authorList>
            <person name="Riley R."/>
            <person name="Salamov A.A."/>
            <person name="Brown D.W."/>
            <person name="Nagy L.G."/>
            <person name="Floudas D."/>
            <person name="Held B.W."/>
            <person name="Levasseur A."/>
            <person name="Lombard V."/>
            <person name="Morin E."/>
            <person name="Otillar R."/>
            <person name="Lindquist E.A."/>
            <person name="Sun H."/>
            <person name="LaButti K.M."/>
            <person name="Schmutz J."/>
            <person name="Jabbour D."/>
            <person name="Luo H."/>
            <person name="Baker S.E."/>
            <person name="Pisabarro A.G."/>
            <person name="Walton J.D."/>
            <person name="Blanchette R.A."/>
            <person name="Henrissat B."/>
            <person name="Martin F."/>
            <person name="Cullen D."/>
            <person name="Hibbett D.S."/>
            <person name="Grigoriev I.V."/>
        </authorList>
    </citation>
    <scope>NUCLEOTIDE SEQUENCE [LARGE SCALE GENOMIC DNA]</scope>
    <source>
        <strain evidence="3">CBS 339.88</strain>
    </source>
</reference>
<proteinExistence type="predicted"/>